<dbReference type="InterPro" id="IPR027443">
    <property type="entry name" value="IPNS-like_sf"/>
</dbReference>
<dbReference type="Pfam" id="PF03171">
    <property type="entry name" value="2OG-FeII_Oxy"/>
    <property type="match status" value="2"/>
</dbReference>
<name>A5BB79_VITVI</name>
<dbReference type="FunFam" id="2.60.120.330:FF:000003">
    <property type="entry name" value="Gibberellin 20 oxidase 2"/>
    <property type="match status" value="1"/>
</dbReference>
<comment type="catalytic activity">
    <reaction evidence="8">
        <text>gibberellin A12 + 2 2-oxoglutarate + 3 O2 + H(+) = gibberellin A9 + 2 succinate + 3 CO2 + 2 H2O</text>
        <dbReference type="Rhea" id="RHEA:60772"/>
        <dbReference type="ChEBI" id="CHEBI:15377"/>
        <dbReference type="ChEBI" id="CHEBI:15378"/>
        <dbReference type="ChEBI" id="CHEBI:15379"/>
        <dbReference type="ChEBI" id="CHEBI:16526"/>
        <dbReference type="ChEBI" id="CHEBI:16810"/>
        <dbReference type="ChEBI" id="CHEBI:30031"/>
        <dbReference type="ChEBI" id="CHEBI:58627"/>
        <dbReference type="ChEBI" id="CHEBI:73255"/>
    </reaction>
    <physiologicalReaction direction="left-to-right" evidence="8">
        <dbReference type="Rhea" id="RHEA:60773"/>
    </physiologicalReaction>
</comment>
<dbReference type="InterPro" id="IPR050231">
    <property type="entry name" value="Iron_ascorbate_oxido_reductase"/>
</dbReference>
<comment type="similarity">
    <text evidence="7">Belongs to the iron/ascorbate-dependent oxidoreductase family. GA20OX subfamily.</text>
</comment>
<evidence type="ECO:0000259" key="10">
    <source>
        <dbReference type="PROSITE" id="PS51471"/>
    </source>
</evidence>
<dbReference type="PANTHER" id="PTHR47990">
    <property type="entry name" value="2-OXOGLUTARATE (2OG) AND FE(II)-DEPENDENT OXYGENASE SUPERFAMILY PROTEIN-RELATED"/>
    <property type="match status" value="1"/>
</dbReference>
<comment type="pathway">
    <text evidence="6">Plant hormone biosynthesis; gibberellin biosynthesis.</text>
</comment>
<keyword evidence="5 9" id="KW-0408">Iron</keyword>
<dbReference type="GO" id="GO:0009686">
    <property type="term" value="P:gibberellin biosynthetic process"/>
    <property type="evidence" value="ECO:0007669"/>
    <property type="project" value="UniProtKB-ARBA"/>
</dbReference>
<dbReference type="GO" id="GO:0046872">
    <property type="term" value="F:metal ion binding"/>
    <property type="evidence" value="ECO:0007669"/>
    <property type="project" value="UniProtKB-KW"/>
</dbReference>
<evidence type="ECO:0000256" key="3">
    <source>
        <dbReference type="ARBA" id="ARBA00022723"/>
    </source>
</evidence>
<dbReference type="GO" id="GO:0045544">
    <property type="term" value="F:gibberellin 20-oxidase activity"/>
    <property type="evidence" value="ECO:0007669"/>
    <property type="project" value="UniProtKB-ARBA"/>
</dbReference>
<evidence type="ECO:0000313" key="11">
    <source>
        <dbReference type="EMBL" id="CAN78844.1"/>
    </source>
</evidence>
<gene>
    <name evidence="11" type="ORF">VITISV_013034</name>
</gene>
<evidence type="ECO:0000256" key="4">
    <source>
        <dbReference type="ARBA" id="ARBA00023002"/>
    </source>
</evidence>
<reference evidence="11" key="1">
    <citation type="journal article" date="2007" name="PLoS ONE">
        <title>The first genome sequence of an elite grapevine cultivar (Pinot noir Vitis vinifera L.): coping with a highly heterozygous genome.</title>
        <authorList>
            <person name="Velasco R."/>
            <person name="Zharkikh A."/>
            <person name="Troggio M."/>
            <person name="Cartwright D.A."/>
            <person name="Cestaro A."/>
            <person name="Pruss D."/>
            <person name="Pindo M."/>
            <person name="FitzGerald L.M."/>
            <person name="Vezzulli S."/>
            <person name="Reid J."/>
            <person name="Malacarne G."/>
            <person name="Iliev D."/>
            <person name="Coppola G."/>
            <person name="Wardell B."/>
            <person name="Micheletti D."/>
            <person name="Macalma T."/>
            <person name="Facci M."/>
            <person name="Mitchell J.T."/>
            <person name="Perazzolli M."/>
            <person name="Eldredge G."/>
            <person name="Gatto P."/>
            <person name="Oyzerski R."/>
            <person name="Moretto M."/>
            <person name="Gutin N."/>
            <person name="Stefanini M."/>
            <person name="Chen Y."/>
            <person name="Segala C."/>
            <person name="Davenport C."/>
            <person name="Dematte L."/>
            <person name="Mraz A."/>
            <person name="Battilana J."/>
            <person name="Stormo K."/>
            <person name="Costa F."/>
            <person name="Tao Q."/>
            <person name="Si-Ammour A."/>
            <person name="Harkins T."/>
            <person name="Lackey A."/>
            <person name="Perbost C."/>
            <person name="Taillon B."/>
            <person name="Stella A."/>
            <person name="Solovyev V."/>
            <person name="Fawcett J.A."/>
            <person name="Sterck L."/>
            <person name="Vandepoele K."/>
            <person name="Grando S.M."/>
            <person name="Toppo S."/>
            <person name="Moser C."/>
            <person name="Lanchbury J."/>
            <person name="Bogden R."/>
            <person name="Skolnick M."/>
            <person name="Sgaramella V."/>
            <person name="Bhatnagar S.K."/>
            <person name="Fontana P."/>
            <person name="Gutin A."/>
            <person name="Van de Peer Y."/>
            <person name="Salamini F."/>
            <person name="Viola R."/>
        </authorList>
    </citation>
    <scope>NUCLEOTIDE SEQUENCE</scope>
</reference>
<dbReference type="AlphaFoldDB" id="A5BB79"/>
<evidence type="ECO:0000256" key="6">
    <source>
        <dbReference type="ARBA" id="ARBA00037909"/>
    </source>
</evidence>
<comment type="cofactor">
    <cofactor evidence="1">
        <name>L-ascorbate</name>
        <dbReference type="ChEBI" id="CHEBI:38290"/>
    </cofactor>
</comment>
<keyword evidence="3 9" id="KW-0479">Metal-binding</keyword>
<organism evidence="11">
    <name type="scientific">Vitis vinifera</name>
    <name type="common">Grape</name>
    <dbReference type="NCBI Taxonomy" id="29760"/>
    <lineage>
        <taxon>Eukaryota</taxon>
        <taxon>Viridiplantae</taxon>
        <taxon>Streptophyta</taxon>
        <taxon>Embryophyta</taxon>
        <taxon>Tracheophyta</taxon>
        <taxon>Spermatophyta</taxon>
        <taxon>Magnoliopsida</taxon>
        <taxon>eudicotyledons</taxon>
        <taxon>Gunneridae</taxon>
        <taxon>Pentapetalae</taxon>
        <taxon>rosids</taxon>
        <taxon>Vitales</taxon>
        <taxon>Vitaceae</taxon>
        <taxon>Viteae</taxon>
        <taxon>Vitis</taxon>
    </lineage>
</organism>
<evidence type="ECO:0000256" key="9">
    <source>
        <dbReference type="RuleBase" id="RU003682"/>
    </source>
</evidence>
<dbReference type="ExpressionAtlas" id="A5BB79">
    <property type="expression patterns" value="baseline"/>
</dbReference>
<keyword evidence="4 9" id="KW-0560">Oxidoreductase</keyword>
<dbReference type="SUPFAM" id="SSF51197">
    <property type="entry name" value="Clavaminate synthase-like"/>
    <property type="match status" value="2"/>
</dbReference>
<dbReference type="InterPro" id="IPR005123">
    <property type="entry name" value="Oxoglu/Fe-dep_dioxygenase_dom"/>
</dbReference>
<dbReference type="InterPro" id="IPR026992">
    <property type="entry name" value="DIOX_N"/>
</dbReference>
<dbReference type="Pfam" id="PF14226">
    <property type="entry name" value="DIOX_N"/>
    <property type="match status" value="1"/>
</dbReference>
<dbReference type="PROSITE" id="PS51471">
    <property type="entry name" value="FE2OG_OXY"/>
    <property type="match status" value="1"/>
</dbReference>
<dbReference type="InterPro" id="IPR044861">
    <property type="entry name" value="IPNS-like_FE2OG_OXY"/>
</dbReference>
<proteinExistence type="inferred from homology"/>
<evidence type="ECO:0000256" key="1">
    <source>
        <dbReference type="ARBA" id="ARBA00001961"/>
    </source>
</evidence>
<evidence type="ECO:0000256" key="7">
    <source>
        <dbReference type="ARBA" id="ARBA00043997"/>
    </source>
</evidence>
<comment type="pathway">
    <text evidence="2">Hormone biosynthesis.</text>
</comment>
<feature type="domain" description="Fe2OG dioxygenase" evidence="10">
    <location>
        <begin position="221"/>
        <end position="360"/>
    </location>
</feature>
<evidence type="ECO:0000256" key="8">
    <source>
        <dbReference type="ARBA" id="ARBA00050508"/>
    </source>
</evidence>
<dbReference type="Gene3D" id="2.60.120.330">
    <property type="entry name" value="B-lactam Antibiotic, Isopenicillin N Synthase, Chain"/>
    <property type="match status" value="1"/>
</dbReference>
<sequence>MDSSASTILMPPPLELKDERKKGSVVFDSSKMQKQEKLPTEFIWPDADLVRAQQELNEPLIDLDGFFKGDEAATAHAAELIRMACLNHGFFQVTNHGVDLDLIRAAQEDMGAFFKLPLSRKLSVKKKPGELSGYSGAHADRYTSKLPWKETLSFVYCYDSGSKPMVADYFKTALGEDFEQIGWIYQKYCDALKELSLGIMQLLAISLDVDSSYYRKLFEDGYSIMRCNSYPPCKEAGLVMGTGPHCDPVALTILHQDQVKGLEVFVDNKWQSVKPRPGALVVNIGDTFMVGLHLNCPPTYSLLSLPMFLGNNATYDVLRLILVQYERHMALSNGKYKSCIHRAVVNMDKERRSLTFFMSPKDDKVVSPPQELIVREGPRKYPDFKWSELLEFTQKHYRPNNDTLQSFVEWRLSSQTK</sequence>
<dbReference type="PRINTS" id="PR00682">
    <property type="entry name" value="IPNSYNTHASE"/>
</dbReference>
<accession>A5BB79</accession>
<evidence type="ECO:0000256" key="5">
    <source>
        <dbReference type="ARBA" id="ARBA00023004"/>
    </source>
</evidence>
<evidence type="ECO:0000256" key="2">
    <source>
        <dbReference type="ARBA" id="ARBA00004972"/>
    </source>
</evidence>
<protein>
    <recommendedName>
        <fullName evidence="10">Fe2OG dioxygenase domain-containing protein</fullName>
    </recommendedName>
</protein>
<dbReference type="EMBL" id="AM453058">
    <property type="protein sequence ID" value="CAN78844.1"/>
    <property type="molecule type" value="Genomic_DNA"/>
</dbReference>